<name>A0A031MGD1_9GAMM</name>
<comment type="subcellular location">
    <subcellularLocation>
        <location evidence="1">Cytoplasm</location>
    </subcellularLocation>
</comment>
<evidence type="ECO:0000313" key="3">
    <source>
        <dbReference type="EMBL" id="SFL70025.1"/>
    </source>
</evidence>
<dbReference type="EMBL" id="FOUA01000001">
    <property type="protein sequence ID" value="SFL70025.1"/>
    <property type="molecule type" value="Genomic_DNA"/>
</dbReference>
<dbReference type="GO" id="GO:0006355">
    <property type="term" value="P:regulation of DNA-templated transcription"/>
    <property type="evidence" value="ECO:0007669"/>
    <property type="project" value="UniProtKB-UniRule"/>
</dbReference>
<dbReference type="RefSeq" id="WP_036988616.1">
    <property type="nucleotide sequence ID" value="NZ_FOGN01000001.1"/>
</dbReference>
<protein>
    <recommendedName>
        <fullName evidence="1">Glycine cleavage system transcriptional repressor</fullName>
    </recommendedName>
</protein>
<evidence type="ECO:0000313" key="2">
    <source>
        <dbReference type="EMBL" id="SER53364.1"/>
    </source>
</evidence>
<dbReference type="GO" id="GO:0005737">
    <property type="term" value="C:cytoplasm"/>
    <property type="evidence" value="ECO:0007669"/>
    <property type="project" value="UniProtKB-SubCell"/>
</dbReference>
<dbReference type="CDD" id="cd04869">
    <property type="entry name" value="ACT_GcvR_2"/>
    <property type="match status" value="1"/>
</dbReference>
<dbReference type="OrthoDB" id="5814713at2"/>
<dbReference type="Gene3D" id="3.30.70.260">
    <property type="match status" value="2"/>
</dbReference>
<reference evidence="4 7" key="2">
    <citation type="submission" date="2019-04" db="EMBL/GenBank/DDBJ databases">
        <title>Crypto-aerobic microbial life in anoxic (sulfidic) marine sediments.</title>
        <authorList>
            <person name="Bhattacharya S."/>
            <person name="Roy C."/>
            <person name="Mondal N."/>
            <person name="Sarkar J."/>
            <person name="Mandal S."/>
            <person name="Rameez M.J."/>
            <person name="Ghosh W."/>
        </authorList>
    </citation>
    <scope>NUCLEOTIDE SEQUENCE [LARGE SCALE GENOMIC DNA]</scope>
    <source>
        <strain evidence="4 7">SBBB</strain>
    </source>
</reference>
<dbReference type="Proteomes" id="UP000305198">
    <property type="component" value="Unassembled WGS sequence"/>
</dbReference>
<evidence type="ECO:0000313" key="4">
    <source>
        <dbReference type="EMBL" id="TKA93656.1"/>
    </source>
</evidence>
<accession>A0A031MGD1</accession>
<dbReference type="Pfam" id="PF13740">
    <property type="entry name" value="ACT_6"/>
    <property type="match status" value="1"/>
</dbReference>
<dbReference type="SUPFAM" id="SSF55021">
    <property type="entry name" value="ACT-like"/>
    <property type="match status" value="2"/>
</dbReference>
<evidence type="ECO:0000313" key="6">
    <source>
        <dbReference type="Proteomes" id="UP000186904"/>
    </source>
</evidence>
<sequence length="185" mass="21031">MSTVPSPREQFLVINAMGQQTTALASMLTRLCMEQRCLIVSSRMSRHGTCTALLLQVSGNWDALARLETLLPPLAKREHFTLSMYRSSALEERPSALPYNVFVTAAQRPELVAELCAFFQHLEIDIEEMLSFTYMAQHTGTAMLNLTLTIAIPVKTQLSWLREQFLDFCDELNLDAVMEPWRPLH</sequence>
<evidence type="ECO:0000313" key="5">
    <source>
        <dbReference type="Proteomes" id="UP000186599"/>
    </source>
</evidence>
<dbReference type="EMBL" id="FOGN01000001">
    <property type="protein sequence ID" value="SER53364.1"/>
    <property type="molecule type" value="Genomic_DNA"/>
</dbReference>
<evidence type="ECO:0000256" key="1">
    <source>
        <dbReference type="PIRNR" id="PIRNR028103"/>
    </source>
</evidence>
<keyword evidence="1" id="KW-0678">Repressor</keyword>
<dbReference type="InterPro" id="IPR050990">
    <property type="entry name" value="UPF0237/GcvR_regulator"/>
</dbReference>
<dbReference type="STRING" id="653930.SAMN05216589_0839"/>
<keyword evidence="1" id="KW-0804">Transcription</keyword>
<gene>
    <name evidence="4" type="ORF">FA869_05780</name>
    <name evidence="3" type="ORF">SAMN04487855_0786</name>
    <name evidence="2" type="ORF">SAMN05216589_0839</name>
</gene>
<evidence type="ECO:0000313" key="7">
    <source>
        <dbReference type="Proteomes" id="UP000305198"/>
    </source>
</evidence>
<dbReference type="EMBL" id="SWAV01000001">
    <property type="protein sequence ID" value="TKA93656.1"/>
    <property type="molecule type" value="Genomic_DNA"/>
</dbReference>
<dbReference type="InterPro" id="IPR045865">
    <property type="entry name" value="ACT-like_dom_sf"/>
</dbReference>
<dbReference type="Proteomes" id="UP000186599">
    <property type="component" value="Unassembled WGS sequence"/>
</dbReference>
<keyword evidence="1" id="KW-0963">Cytoplasm</keyword>
<organism evidence="4 7">
    <name type="scientific">Halopseudomonas bauzanensis</name>
    <dbReference type="NCBI Taxonomy" id="653930"/>
    <lineage>
        <taxon>Bacteria</taxon>
        <taxon>Pseudomonadati</taxon>
        <taxon>Pseudomonadota</taxon>
        <taxon>Gammaproteobacteria</taxon>
        <taxon>Pseudomonadales</taxon>
        <taxon>Pseudomonadaceae</taxon>
        <taxon>Halopseudomonas</taxon>
    </lineage>
</organism>
<dbReference type="InterPro" id="IPR016867">
    <property type="entry name" value="GcvR"/>
</dbReference>
<dbReference type="PANTHER" id="PTHR34875:SF5">
    <property type="entry name" value="GLYCINE CLEAVAGE SYSTEM TRANSCRIPTIONAL REPRESSOR"/>
    <property type="match status" value="1"/>
</dbReference>
<dbReference type="PIRSF" id="PIRSF028103">
    <property type="entry name" value="GcvR"/>
    <property type="match status" value="1"/>
</dbReference>
<dbReference type="PANTHER" id="PTHR34875">
    <property type="entry name" value="UPF0237 PROTEIN MJ1558"/>
    <property type="match status" value="1"/>
</dbReference>
<keyword evidence="5" id="KW-1185">Reference proteome</keyword>
<dbReference type="AlphaFoldDB" id="A0A031MGD1"/>
<dbReference type="Proteomes" id="UP000186904">
    <property type="component" value="Unassembled WGS sequence"/>
</dbReference>
<reference evidence="5 6" key="1">
    <citation type="submission" date="2016-10" db="EMBL/GenBank/DDBJ databases">
        <authorList>
            <person name="de Groot N.N."/>
        </authorList>
    </citation>
    <scope>NUCLEOTIDE SEQUENCE [LARGE SCALE GENOMIC DNA]</scope>
    <source>
        <strain evidence="3 5">CGMCC 1.9095</strain>
        <strain evidence="2 6">DSM 22558</strain>
    </source>
</reference>
<proteinExistence type="predicted"/>